<keyword evidence="5" id="KW-0067">ATP-binding</keyword>
<dbReference type="RefSeq" id="WP_158061640.1">
    <property type="nucleotide sequence ID" value="NZ_CP044427.1"/>
</dbReference>
<dbReference type="OrthoDB" id="153193at2"/>
<proteinExistence type="inferred from homology"/>
<dbReference type="GO" id="GO:0005524">
    <property type="term" value="F:ATP binding"/>
    <property type="evidence" value="ECO:0007669"/>
    <property type="project" value="UniProtKB-KW"/>
</dbReference>
<keyword evidence="3" id="KW-0547">Nucleotide-binding</keyword>
<evidence type="ECO:0000313" key="9">
    <source>
        <dbReference type="EMBL" id="QFG69258.1"/>
    </source>
</evidence>
<dbReference type="Gene3D" id="3.40.980.20">
    <property type="entry name" value="Four-carbon acid sugar kinase, nucleotide binding domain"/>
    <property type="match status" value="1"/>
</dbReference>
<keyword evidence="4 9" id="KW-0418">Kinase</keyword>
<dbReference type="Proteomes" id="UP000326546">
    <property type="component" value="Chromosome"/>
</dbReference>
<protein>
    <submittedName>
        <fullName evidence="9">Four-carbon acid sugar kinase family protein</fullName>
    </submittedName>
</protein>
<dbReference type="Gene3D" id="3.40.50.10840">
    <property type="entry name" value="Putative sugar-binding, N-terminal domain"/>
    <property type="match status" value="1"/>
</dbReference>
<keyword evidence="10" id="KW-1185">Reference proteome</keyword>
<dbReference type="GO" id="GO:0016301">
    <property type="term" value="F:kinase activity"/>
    <property type="evidence" value="ECO:0007669"/>
    <property type="project" value="UniProtKB-KW"/>
</dbReference>
<dbReference type="InterPro" id="IPR042213">
    <property type="entry name" value="NBD_C_sf"/>
</dbReference>
<evidence type="ECO:0000259" key="7">
    <source>
        <dbReference type="Pfam" id="PF07005"/>
    </source>
</evidence>
<dbReference type="InterPro" id="IPR037051">
    <property type="entry name" value="4-carb_acid_sugar_kinase_N_sf"/>
</dbReference>
<evidence type="ECO:0000256" key="3">
    <source>
        <dbReference type="ARBA" id="ARBA00022741"/>
    </source>
</evidence>
<evidence type="ECO:0000256" key="6">
    <source>
        <dbReference type="ARBA" id="ARBA00023277"/>
    </source>
</evidence>
<evidence type="ECO:0000256" key="5">
    <source>
        <dbReference type="ARBA" id="ARBA00022840"/>
    </source>
</evidence>
<dbReference type="EMBL" id="CP044427">
    <property type="protein sequence ID" value="QFG69258.1"/>
    <property type="molecule type" value="Genomic_DNA"/>
</dbReference>
<dbReference type="InterPro" id="IPR010737">
    <property type="entry name" value="4-carb_acid_sugar_kinase_N"/>
</dbReference>
<feature type="domain" description="Four-carbon acid sugar kinase nucleotide binding" evidence="8">
    <location>
        <begin position="264"/>
        <end position="413"/>
    </location>
</feature>
<dbReference type="Pfam" id="PF07005">
    <property type="entry name" value="SBD_N"/>
    <property type="match status" value="1"/>
</dbReference>
<dbReference type="InterPro" id="IPR031475">
    <property type="entry name" value="NBD_C"/>
</dbReference>
<evidence type="ECO:0000256" key="1">
    <source>
        <dbReference type="ARBA" id="ARBA00005715"/>
    </source>
</evidence>
<accession>A0A5J6V658</accession>
<gene>
    <name evidence="9" type="ORF">FY030_11570</name>
</gene>
<evidence type="ECO:0000256" key="4">
    <source>
        <dbReference type="ARBA" id="ARBA00022777"/>
    </source>
</evidence>
<evidence type="ECO:0000256" key="2">
    <source>
        <dbReference type="ARBA" id="ARBA00022679"/>
    </source>
</evidence>
<dbReference type="SUPFAM" id="SSF142764">
    <property type="entry name" value="YgbK-like"/>
    <property type="match status" value="1"/>
</dbReference>
<evidence type="ECO:0000313" key="10">
    <source>
        <dbReference type="Proteomes" id="UP000326546"/>
    </source>
</evidence>
<name>A0A5J6V658_9MICO</name>
<evidence type="ECO:0000259" key="8">
    <source>
        <dbReference type="Pfam" id="PF17042"/>
    </source>
</evidence>
<keyword evidence="6" id="KW-0119">Carbohydrate metabolism</keyword>
<organism evidence="9 10">
    <name type="scientific">Ornithinimicrobium pratense</name>
    <dbReference type="NCBI Taxonomy" id="2593973"/>
    <lineage>
        <taxon>Bacteria</taxon>
        <taxon>Bacillati</taxon>
        <taxon>Actinomycetota</taxon>
        <taxon>Actinomycetes</taxon>
        <taxon>Micrococcales</taxon>
        <taxon>Ornithinimicrobiaceae</taxon>
        <taxon>Ornithinimicrobium</taxon>
    </lineage>
</organism>
<dbReference type="AlphaFoldDB" id="A0A5J6V658"/>
<keyword evidence="2" id="KW-0808">Transferase</keyword>
<dbReference type="Pfam" id="PF17042">
    <property type="entry name" value="NBD_C"/>
    <property type="match status" value="1"/>
</dbReference>
<feature type="domain" description="Four-carbon acid sugar kinase N-terminal" evidence="7">
    <location>
        <begin position="12"/>
        <end position="233"/>
    </location>
</feature>
<dbReference type="KEGG" id="serw:FY030_11570"/>
<sequence>MANDPSSASRRIAVIADDLTGATDSVVQFREAGWTAYLLLTDEEPVQEDASGVVATSRSLDTRALTSDQAAESTRLAVSEQLSAGTDRLYVKIDSTMRGSVAGQVAGALAAWSETHPDAVAVICPAYPQMGRVVAGGSMLVNGTPLDQSAASFDPVTPVSSAVLAELVPGAESVPNGGTATDLGEALRTAAQSSDRLVVDAETDDDLRRLAEAVEILGPRAICVGSAGWARYLAEVWRPAGSPDPTSAEPEAISGTVVVSASTLNEVSFDQISHLRTVLGERHEQHEFRVDQLQDPAGMRHLGRSIANRQPEVVILQPSPARVEGVDAAEAARAIARGLAAAIGGMTATGGIDALVLVGGDGAEAALRELGATAVRIDRQASEGVPLGHIVGGPAAGLPVVTKAGGFGSTTTLTDVIGAMRHPEED</sequence>
<comment type="similarity">
    <text evidence="1">Belongs to the four-carbon acid sugar kinase family.</text>
</comment>
<reference evidence="9 10" key="1">
    <citation type="submission" date="2019-09" db="EMBL/GenBank/DDBJ databases">
        <title>Serinicoccus pratensis sp. nov., isolated from meadow soil.</title>
        <authorList>
            <person name="Zhang W."/>
        </authorList>
    </citation>
    <scope>NUCLEOTIDE SEQUENCE [LARGE SCALE GENOMIC DNA]</scope>
    <source>
        <strain evidence="9 10">W204</strain>
    </source>
</reference>